<dbReference type="PANTHER" id="PTHR11365:SF23">
    <property type="entry name" value="HYPOTHETICAL 5-OXOPROLINASE (EUROFUNG)-RELATED"/>
    <property type="match status" value="1"/>
</dbReference>
<evidence type="ECO:0000313" key="5">
    <source>
        <dbReference type="Proteomes" id="UP000297963"/>
    </source>
</evidence>
<accession>A0A1I2XXX4</accession>
<dbReference type="Proteomes" id="UP000199681">
    <property type="component" value="Unassembled WGS sequence"/>
</dbReference>
<gene>
    <name evidence="3" type="ORF">E3O11_08435</name>
    <name evidence="2" type="ORF">SAMN05216274_101232</name>
</gene>
<reference evidence="3 5" key="2">
    <citation type="submission" date="2019-03" db="EMBL/GenBank/DDBJ databases">
        <title>Genomics of glacier-inhabiting Cryobacterium strains.</title>
        <authorList>
            <person name="Liu Q."/>
            <person name="Xin Y.-H."/>
        </authorList>
    </citation>
    <scope>NUCLEOTIDE SEQUENCE [LARGE SCALE GENOMIC DNA]</scope>
    <source>
        <strain evidence="3 5">Hh34</strain>
    </source>
</reference>
<dbReference type="GO" id="GO:0005829">
    <property type="term" value="C:cytosol"/>
    <property type="evidence" value="ECO:0007669"/>
    <property type="project" value="TreeGrafter"/>
</dbReference>
<keyword evidence="4" id="KW-1185">Reference proteome</keyword>
<dbReference type="PANTHER" id="PTHR11365">
    <property type="entry name" value="5-OXOPROLINASE RELATED"/>
    <property type="match status" value="1"/>
</dbReference>
<evidence type="ECO:0000313" key="3">
    <source>
        <dbReference type="EMBL" id="TFB85059.1"/>
    </source>
</evidence>
<organism evidence="3 5">
    <name type="scientific">Cryobacterium levicorallinum</name>
    <dbReference type="NCBI Taxonomy" id="995038"/>
    <lineage>
        <taxon>Bacteria</taxon>
        <taxon>Bacillati</taxon>
        <taxon>Actinomycetota</taxon>
        <taxon>Actinomycetes</taxon>
        <taxon>Micrococcales</taxon>
        <taxon>Microbacteriaceae</taxon>
        <taxon>Cryobacterium</taxon>
    </lineage>
</organism>
<comment type="caution">
    <text evidence="3">The sequence shown here is derived from an EMBL/GenBank/DDBJ whole genome shotgun (WGS) entry which is preliminary data.</text>
</comment>
<dbReference type="Pfam" id="PF02538">
    <property type="entry name" value="Hydantoinase_B"/>
    <property type="match status" value="1"/>
</dbReference>
<proteinExistence type="predicted"/>
<dbReference type="InterPro" id="IPR045079">
    <property type="entry name" value="Oxoprolinase-like"/>
</dbReference>
<dbReference type="Pfam" id="PF08882">
    <property type="entry name" value="Acetone_carb_G"/>
    <property type="match status" value="1"/>
</dbReference>
<dbReference type="InterPro" id="IPR016750">
    <property type="entry name" value="Aceto_COase_bsu/gsu"/>
</dbReference>
<sequence>MNSAKTQGTLEYDLIDVEVHQKSIRNIANEMAITLMRTSGSPVVTDAKDFSTCILDANGEQLAFSGFVSFHVSTALLGVQAVMRRVDPANLRPGDAFACNDPHTSGAVHQGDVGIVMPFFFEDKLVAWGYVNEHVLDIGGSAISGFALGAVDSFSESLAFPGTRIARDGAIDPEWEGFIANNVRMAGTVLNDIRSMIAANNAGQRRLEATLAEIGLDRFTTLNEESKRLSEIGLRAIIKSMPDGTYDSSDWVEFDARGIEELHEIHCRLIVEDDEITLQFRGGPQTDSFVNGVEPSVLGQSWTTILAQLAYDIPINAGIWRPVHFDLGPKGSIVNAVAPAPVTMSHIQTGMRVNKLLIDVFSQACSFSKNPVIGARVAGQPAQNQTYFTAFGVDRRTGNPTVSFSMSVGMSSGGAGQSVGDGMEIYAAQAMAGCDMPDVEAEEMSQPGMILWRRVEPDTGGAGVFRGGNGVNTCLAILHCDRMNAGAYTNSAYVPPRGVAGGFAGSAGTWKLLRDTNILDLLETGTYPTEESLQGHSIPGPTQSASLTLNRGDVYTVIHGGGGGAGDPLLRETHRVSADVSDGYVSAGVAHDVYGVELAENGSVDELGTMALRESIREARIGGKVKRPILSNATAFAPLGIVNERWACNMCGEDLGASTGNWRTQAVTKEQEISGRFAELKSNVRKRVQFEEVVLRENSCPGCASSLVVDVTLDGHPLVQSSRPGIFERFPAEA</sequence>
<evidence type="ECO:0000313" key="2">
    <source>
        <dbReference type="EMBL" id="SFH18324.1"/>
    </source>
</evidence>
<dbReference type="GO" id="GO:0006749">
    <property type="term" value="P:glutathione metabolic process"/>
    <property type="evidence" value="ECO:0007669"/>
    <property type="project" value="TreeGrafter"/>
</dbReference>
<dbReference type="STRING" id="995038.SAMN05216274_101232"/>
<dbReference type="RefSeq" id="WP_092448047.1">
    <property type="nucleotide sequence ID" value="NZ_BKAC01000003.1"/>
</dbReference>
<dbReference type="InterPro" id="IPR003692">
    <property type="entry name" value="Hydantoinase_B"/>
</dbReference>
<dbReference type="Proteomes" id="UP000297963">
    <property type="component" value="Unassembled WGS sequence"/>
</dbReference>
<evidence type="ECO:0000259" key="1">
    <source>
        <dbReference type="Pfam" id="PF02538"/>
    </source>
</evidence>
<dbReference type="GO" id="GO:0017168">
    <property type="term" value="F:5-oxoprolinase (ATP-hydrolyzing) activity"/>
    <property type="evidence" value="ECO:0007669"/>
    <property type="project" value="TreeGrafter"/>
</dbReference>
<dbReference type="EMBL" id="SOFE01000014">
    <property type="protein sequence ID" value="TFB85059.1"/>
    <property type="molecule type" value="Genomic_DNA"/>
</dbReference>
<dbReference type="EMBL" id="FOPW01000001">
    <property type="protein sequence ID" value="SFH18324.1"/>
    <property type="molecule type" value="Genomic_DNA"/>
</dbReference>
<protein>
    <submittedName>
        <fullName evidence="2">N-methylhydantoinase B</fullName>
    </submittedName>
</protein>
<reference evidence="2 4" key="1">
    <citation type="submission" date="2016-10" db="EMBL/GenBank/DDBJ databases">
        <authorList>
            <person name="Varghese N."/>
            <person name="Submissions S."/>
        </authorList>
    </citation>
    <scope>NUCLEOTIDE SEQUENCE [LARGE SCALE GENOMIC DNA]</scope>
    <source>
        <strain evidence="2 4">GMCC 1.11211</strain>
    </source>
</reference>
<name>A0A1I2XXX4_9MICO</name>
<dbReference type="AlphaFoldDB" id="A0A1I2XXX4"/>
<feature type="domain" description="Hydantoinase B/oxoprolinase" evidence="1">
    <location>
        <begin position="13"/>
        <end position="568"/>
    </location>
</feature>
<evidence type="ECO:0000313" key="4">
    <source>
        <dbReference type="Proteomes" id="UP000199681"/>
    </source>
</evidence>